<sequence length="173" mass="20380">MRRRNIDRIESDVPIDFEEQQYFIESLQNNELANFKLYRRILKIIFLLQTPFTVYWKSLRKAYPGSCLVSLLSISLTVIYLHFELSELIKSAPRGTTQSIANVLLNPIIYHIINGILCLKLISTIYYGELIWRIFFILPIADLIICLVLSYWHQTSIENIKELKNLTYKYKAS</sequence>
<dbReference type="Proteomes" id="UP001497600">
    <property type="component" value="Chromosome A"/>
</dbReference>
<name>A0ABP0EAC8_9ASCO</name>
<keyword evidence="1" id="KW-0472">Membrane</keyword>
<gene>
    <name evidence="2" type="ORF">CAAN4_A07052</name>
</gene>
<evidence type="ECO:0000256" key="1">
    <source>
        <dbReference type="SAM" id="Phobius"/>
    </source>
</evidence>
<proteinExistence type="predicted"/>
<protein>
    <submittedName>
        <fullName evidence="2">Uncharacterized protein</fullName>
    </submittedName>
</protein>
<keyword evidence="3" id="KW-1185">Reference proteome</keyword>
<evidence type="ECO:0000313" key="2">
    <source>
        <dbReference type="EMBL" id="CAK7893384.1"/>
    </source>
</evidence>
<keyword evidence="1" id="KW-0812">Transmembrane</keyword>
<dbReference type="EMBL" id="OZ004253">
    <property type="protein sequence ID" value="CAK7893384.1"/>
    <property type="molecule type" value="Genomic_DNA"/>
</dbReference>
<feature type="transmembrane region" description="Helical" evidence="1">
    <location>
        <begin position="103"/>
        <end position="125"/>
    </location>
</feature>
<reference evidence="2 3" key="1">
    <citation type="submission" date="2024-01" db="EMBL/GenBank/DDBJ databases">
        <authorList>
            <consortium name="Genoscope - CEA"/>
            <person name="William W."/>
        </authorList>
    </citation>
    <scope>NUCLEOTIDE SEQUENCE [LARGE SCALE GENOMIC DNA]</scope>
    <source>
        <strain evidence="2 3">29B2s-10</strain>
    </source>
</reference>
<organism evidence="2 3">
    <name type="scientific">[Candida] anglica</name>
    <dbReference type="NCBI Taxonomy" id="148631"/>
    <lineage>
        <taxon>Eukaryota</taxon>
        <taxon>Fungi</taxon>
        <taxon>Dikarya</taxon>
        <taxon>Ascomycota</taxon>
        <taxon>Saccharomycotina</taxon>
        <taxon>Pichiomycetes</taxon>
        <taxon>Debaryomycetaceae</taxon>
        <taxon>Kurtzmaniella</taxon>
    </lineage>
</organism>
<evidence type="ECO:0000313" key="3">
    <source>
        <dbReference type="Proteomes" id="UP001497600"/>
    </source>
</evidence>
<feature type="transmembrane region" description="Helical" evidence="1">
    <location>
        <begin position="131"/>
        <end position="152"/>
    </location>
</feature>
<keyword evidence="1" id="KW-1133">Transmembrane helix</keyword>
<accession>A0ABP0EAC8</accession>